<dbReference type="Pfam" id="PF00069">
    <property type="entry name" value="Pkinase"/>
    <property type="match status" value="1"/>
</dbReference>
<dbReference type="OrthoDB" id="10310331at2759"/>
<dbReference type="FunFam" id="1.10.510.10:FF:002228">
    <property type="entry name" value="Uncharacterized protein"/>
    <property type="match status" value="1"/>
</dbReference>
<dbReference type="PANTHER" id="PTHR24347">
    <property type="entry name" value="SERINE/THREONINE-PROTEIN KINASE"/>
    <property type="match status" value="1"/>
</dbReference>
<evidence type="ECO:0000313" key="4">
    <source>
        <dbReference type="Proteomes" id="UP000683925"/>
    </source>
</evidence>
<dbReference type="FunFam" id="3.30.200.20:FF:000683">
    <property type="entry name" value="Uncharacterized protein"/>
    <property type="match status" value="1"/>
</dbReference>
<dbReference type="SMART" id="SM00220">
    <property type="entry name" value="S_TKc"/>
    <property type="match status" value="1"/>
</dbReference>
<name>A0A8S1SUY1_PAROT</name>
<dbReference type="InterPro" id="IPR008271">
    <property type="entry name" value="Ser/Thr_kinase_AS"/>
</dbReference>
<evidence type="ECO:0000256" key="1">
    <source>
        <dbReference type="SAM" id="MobiDB-lite"/>
    </source>
</evidence>
<proteinExistence type="predicted"/>
<dbReference type="EMBL" id="CAJJDP010000017">
    <property type="protein sequence ID" value="CAD8145451.1"/>
    <property type="molecule type" value="Genomic_DNA"/>
</dbReference>
<dbReference type="GO" id="GO:0004672">
    <property type="term" value="F:protein kinase activity"/>
    <property type="evidence" value="ECO:0007669"/>
    <property type="project" value="InterPro"/>
</dbReference>
<evidence type="ECO:0000259" key="2">
    <source>
        <dbReference type="PROSITE" id="PS50011"/>
    </source>
</evidence>
<protein>
    <recommendedName>
        <fullName evidence="2">Protein kinase domain-containing protein</fullName>
    </recommendedName>
</protein>
<feature type="compositionally biased region" description="Low complexity" evidence="1">
    <location>
        <begin position="495"/>
        <end position="506"/>
    </location>
</feature>
<evidence type="ECO:0000313" key="3">
    <source>
        <dbReference type="EMBL" id="CAD8145451.1"/>
    </source>
</evidence>
<dbReference type="PROSITE" id="PS00108">
    <property type="entry name" value="PROTEIN_KINASE_ST"/>
    <property type="match status" value="1"/>
</dbReference>
<dbReference type="AlphaFoldDB" id="A0A8S1SUY1"/>
<feature type="compositionally biased region" description="Acidic residues" evidence="1">
    <location>
        <begin position="507"/>
        <end position="521"/>
    </location>
</feature>
<dbReference type="PROSITE" id="PS50011">
    <property type="entry name" value="PROTEIN_KINASE_DOM"/>
    <property type="match status" value="1"/>
</dbReference>
<keyword evidence="4" id="KW-1185">Reference proteome</keyword>
<dbReference type="GO" id="GO:0005524">
    <property type="term" value="F:ATP binding"/>
    <property type="evidence" value="ECO:0007669"/>
    <property type="project" value="InterPro"/>
</dbReference>
<dbReference type="OMA" id="RFCITRG"/>
<feature type="compositionally biased region" description="Polar residues" evidence="1">
    <location>
        <begin position="481"/>
        <end position="493"/>
    </location>
</feature>
<organism evidence="3 4">
    <name type="scientific">Paramecium octaurelia</name>
    <dbReference type="NCBI Taxonomy" id="43137"/>
    <lineage>
        <taxon>Eukaryota</taxon>
        <taxon>Sar</taxon>
        <taxon>Alveolata</taxon>
        <taxon>Ciliophora</taxon>
        <taxon>Intramacronucleata</taxon>
        <taxon>Oligohymenophorea</taxon>
        <taxon>Peniculida</taxon>
        <taxon>Parameciidae</taxon>
        <taxon>Paramecium</taxon>
    </lineage>
</organism>
<gene>
    <name evidence="3" type="ORF">POCTA_138.1.T0170235</name>
</gene>
<reference evidence="3" key="1">
    <citation type="submission" date="2021-01" db="EMBL/GenBank/DDBJ databases">
        <authorList>
            <consortium name="Genoscope - CEA"/>
            <person name="William W."/>
        </authorList>
    </citation>
    <scope>NUCLEOTIDE SEQUENCE</scope>
</reference>
<dbReference type="InterPro" id="IPR000719">
    <property type="entry name" value="Prot_kinase_dom"/>
</dbReference>
<sequence>MLQQSQNIDYLYIPTSRNLQSLLKTAKLSTTGNVQQAYLIKSQLINLTKSQKYEYALTKDGSLVKFGHQITKYYNLFSNLFILSYTDKSFLLTSYDRVKEYHCTDQKQLKNWIEHLIRFCITRGQIQTRYRFLSQINNGNYSKGYLIEDSKQKQFVCKTFQKTDLIKVTKLRDSVIGEMLLLRPIDHPNVIKLLEIHEDNKQIYLIYEYAKGELFQEFQKKKSEKSEFSEQQISNFMKQIFEGLKHIHSLNIMHRDIKLENILVKDSSTIVIADFGLAAKKIPKFEYKKYGTPGYIAPEVLNLKVYNEKIDIFSAGVVAYILLTQQPVFSGNTISAILNQNTAGRIDFNNSKFLCLSQDAQQFLQRVLCLEENQRPSAADCLDSSFLQLKFLNYELGTPLQQKKDVRLSYLGSSVLPEQINLSKAKRRSMRQYILLKQAINTEKQKALIMQQIAEQQQGEEEDQENLIVQETVKNIAGSFYTETKNGTNNEQLSESDSGESMNGESSESDDDDDANLFLEDDSCHNLSSKLSQLGGFEIKMKR</sequence>
<feature type="region of interest" description="Disordered" evidence="1">
    <location>
        <begin position="481"/>
        <end position="521"/>
    </location>
</feature>
<feature type="domain" description="Protein kinase" evidence="2">
    <location>
        <begin position="130"/>
        <end position="387"/>
    </location>
</feature>
<accession>A0A8S1SUY1</accession>
<dbReference type="Proteomes" id="UP000683925">
    <property type="component" value="Unassembled WGS sequence"/>
</dbReference>
<comment type="caution">
    <text evidence="3">The sequence shown here is derived from an EMBL/GenBank/DDBJ whole genome shotgun (WGS) entry which is preliminary data.</text>
</comment>